<keyword evidence="2" id="KW-0472">Membrane</keyword>
<name>E9AKU2_LEIMU</name>
<feature type="compositionally biased region" description="Low complexity" evidence="1">
    <location>
        <begin position="53"/>
        <end position="80"/>
    </location>
</feature>
<keyword evidence="2" id="KW-1133">Transmembrane helix</keyword>
<feature type="transmembrane region" description="Helical" evidence="2">
    <location>
        <begin position="92"/>
        <end position="112"/>
    </location>
</feature>
<dbReference type="EMBL" id="FR799559">
    <property type="protein sequence ID" value="CBZ23544.1"/>
    <property type="molecule type" value="Genomic_DNA"/>
</dbReference>
<dbReference type="GeneID" id="13453178"/>
<keyword evidence="2" id="KW-0812">Transmembrane</keyword>
<sequence length="306" mass="32719">MPRLHWRQTRGVRTLYTVVPPAHPSRVLGNAGGAEVSRRRVAVPPEHAPLYGSSTLLRPSSQPLSPQSPSAAPAGQAQLSCRHQGRRRRHGWALVCLSPALVVLVAMIQMLAEPASTSTSHHCGKDILPSGLRSRTATATAVCARWSRRLDKFSATVPPQCGGSAPHVSSAGDAPWRAAGAQGHLAACPPRDDGDDVSDADGDGVVEHVEEVVWGRIRGTGGGTAGAAITRTLSEWTAALPSLMAGGPACARLRYRGGFQTVHPPLAVTLRRLCRSLKRAMYTQAKAKAHQQLQPQRRQRCRRALM</sequence>
<evidence type="ECO:0000313" key="3">
    <source>
        <dbReference type="EMBL" id="CBZ23544.1"/>
    </source>
</evidence>
<accession>E9AKU2</accession>
<dbReference type="RefSeq" id="XP_003872076.1">
    <property type="nucleotide sequence ID" value="XM_003872027.1"/>
</dbReference>
<dbReference type="KEGG" id="lmi:LMXM_06_0630"/>
<gene>
    <name evidence="3" type="ORF">LMXM_06_0630</name>
</gene>
<dbReference type="Proteomes" id="UP000007259">
    <property type="component" value="Chromosome 6"/>
</dbReference>
<evidence type="ECO:0000256" key="1">
    <source>
        <dbReference type="SAM" id="MobiDB-lite"/>
    </source>
</evidence>
<organism evidence="3 4">
    <name type="scientific">Leishmania mexicana (strain MHOM/GT/2001/U1103)</name>
    <dbReference type="NCBI Taxonomy" id="929439"/>
    <lineage>
        <taxon>Eukaryota</taxon>
        <taxon>Discoba</taxon>
        <taxon>Euglenozoa</taxon>
        <taxon>Kinetoplastea</taxon>
        <taxon>Metakinetoplastina</taxon>
        <taxon>Trypanosomatida</taxon>
        <taxon>Trypanosomatidae</taxon>
        <taxon>Leishmaniinae</taxon>
        <taxon>Leishmania</taxon>
    </lineage>
</organism>
<evidence type="ECO:0000313" key="4">
    <source>
        <dbReference type="Proteomes" id="UP000007259"/>
    </source>
</evidence>
<feature type="region of interest" description="Disordered" evidence="1">
    <location>
        <begin position="49"/>
        <end position="83"/>
    </location>
</feature>
<dbReference type="VEuPathDB" id="TriTrypDB:LmxM.06.0630"/>
<protein>
    <submittedName>
        <fullName evidence="3">Uncharacterized protein</fullName>
    </submittedName>
</protein>
<keyword evidence="4" id="KW-1185">Reference proteome</keyword>
<reference evidence="3 4" key="1">
    <citation type="journal article" date="2011" name="Genome Res.">
        <title>Chromosome and gene copy number variation allow major structural change between species and strains of Leishmania.</title>
        <authorList>
            <person name="Rogers M.B."/>
            <person name="Hilley J.D."/>
            <person name="Dickens N.J."/>
            <person name="Wilkes J."/>
            <person name="Bates P.A."/>
            <person name="Depledge D.P."/>
            <person name="Harris D."/>
            <person name="Her Y."/>
            <person name="Herzyk P."/>
            <person name="Imamura H."/>
            <person name="Otto T.D."/>
            <person name="Sanders M."/>
            <person name="Seeger K."/>
            <person name="Dujardin J.C."/>
            <person name="Berriman M."/>
            <person name="Smith D.F."/>
            <person name="Hertz-Fowler C."/>
            <person name="Mottram J.C."/>
        </authorList>
    </citation>
    <scope>NUCLEOTIDE SEQUENCE [LARGE SCALE GENOMIC DNA]</scope>
    <source>
        <strain evidence="3 4">MHOM/GT/2001/U1103</strain>
    </source>
</reference>
<proteinExistence type="predicted"/>
<dbReference type="AlphaFoldDB" id="E9AKU2"/>
<evidence type="ECO:0000256" key="2">
    <source>
        <dbReference type="SAM" id="Phobius"/>
    </source>
</evidence>